<dbReference type="Pfam" id="PF13365">
    <property type="entry name" value="Trypsin_2"/>
    <property type="match status" value="1"/>
</dbReference>
<name>A0ABQ1EQH7_9BACL</name>
<feature type="compositionally biased region" description="Low complexity" evidence="5">
    <location>
        <begin position="150"/>
        <end position="167"/>
    </location>
</feature>
<dbReference type="InterPro" id="IPR036034">
    <property type="entry name" value="PDZ_sf"/>
</dbReference>
<feature type="region of interest" description="Disordered" evidence="5">
    <location>
        <begin position="226"/>
        <end position="245"/>
    </location>
</feature>
<evidence type="ECO:0000256" key="6">
    <source>
        <dbReference type="SAM" id="Phobius"/>
    </source>
</evidence>
<keyword evidence="6" id="KW-0472">Membrane</keyword>
<feature type="compositionally biased region" description="Polar residues" evidence="5">
    <location>
        <begin position="232"/>
        <end position="244"/>
    </location>
</feature>
<keyword evidence="4" id="KW-0720">Serine protease</keyword>
<accession>A0ABQ1EQH7</accession>
<dbReference type="Proteomes" id="UP000615455">
    <property type="component" value="Unassembled WGS sequence"/>
</dbReference>
<evidence type="ECO:0000313" key="9">
    <source>
        <dbReference type="Proteomes" id="UP000615455"/>
    </source>
</evidence>
<dbReference type="PROSITE" id="PS50106">
    <property type="entry name" value="PDZ"/>
    <property type="match status" value="1"/>
</dbReference>
<feature type="region of interest" description="Disordered" evidence="5">
    <location>
        <begin position="1"/>
        <end position="108"/>
    </location>
</feature>
<dbReference type="Gene3D" id="2.40.10.10">
    <property type="entry name" value="Trypsin-like serine proteases"/>
    <property type="match status" value="2"/>
</dbReference>
<dbReference type="InterPro" id="IPR051201">
    <property type="entry name" value="Chloro_Bact_Ser_Proteases"/>
</dbReference>
<evidence type="ECO:0000256" key="2">
    <source>
        <dbReference type="ARBA" id="ARBA00022670"/>
    </source>
</evidence>
<sequence length="535" mass="57023">MEDNKKDYSDFFKPQNNNSTNPEHETRHENSSQEPQDPNKERPSYYYSYGPYKSAFNENNEEALTTTSASGSEGTSSVEVTPPKNLRPFSFGPDISQAQGQGPWDPNHARKRTSVKSVFAAFMAGALVVGGLMFTADKLNMFSGNNQPLASGSSSVAAANNSNSNGGEVKNVGLDVVRPGNIAAIAQNAGPAIVKVESLVKAKQSTRSGGGNSLFDDPFFRQFFGDNGGGTTTPKSNQQDSGSGALQPAGMGTGFIFEKSGYILTNEHVVDGADEIQVTVEGYDKPFKAKLLGNSYDLDLAVLKIENNKELPILPLGKAEDVNVGDWVVAIGNPYGFDHTVTVGVLSAKERPISIPDTKGTREYKHLLQTDASINPGNSGGPLLNLNGEVIGINTAVSSQAQGIGFAIPTSTISSVLENLKNNVQIPKEPVPYLGVGLQDIGKDWVSELKLTNTDGALVGSVQRKSPAFQAGLRQYDVIIDINGSKVKNSQELITKVQGTKVGDKVTLGLIRDGKRMEVPVTVGDKNTLKETPAE</sequence>
<protein>
    <recommendedName>
        <fullName evidence="7">PDZ domain-containing protein</fullName>
    </recommendedName>
</protein>
<keyword evidence="6" id="KW-0812">Transmembrane</keyword>
<dbReference type="InterPro" id="IPR009003">
    <property type="entry name" value="Peptidase_S1_PA"/>
</dbReference>
<feature type="region of interest" description="Disordered" evidence="5">
    <location>
        <begin position="150"/>
        <end position="169"/>
    </location>
</feature>
<reference evidence="9" key="1">
    <citation type="journal article" date="2019" name="Int. J. Syst. Evol. Microbiol.">
        <title>The Global Catalogue of Microorganisms (GCM) 10K type strain sequencing project: providing services to taxonomists for standard genome sequencing and annotation.</title>
        <authorList>
            <consortium name="The Broad Institute Genomics Platform"/>
            <consortium name="The Broad Institute Genome Sequencing Center for Infectious Disease"/>
            <person name="Wu L."/>
            <person name="Ma J."/>
        </authorList>
    </citation>
    <scope>NUCLEOTIDE SEQUENCE [LARGE SCALE GENOMIC DNA]</scope>
    <source>
        <strain evidence="9">CGMCC 1.15043</strain>
    </source>
</reference>
<organism evidence="8 9">
    <name type="scientific">Paenibacillus marchantiophytorum</name>
    <dbReference type="NCBI Taxonomy" id="1619310"/>
    <lineage>
        <taxon>Bacteria</taxon>
        <taxon>Bacillati</taxon>
        <taxon>Bacillota</taxon>
        <taxon>Bacilli</taxon>
        <taxon>Bacillales</taxon>
        <taxon>Paenibacillaceae</taxon>
        <taxon>Paenibacillus</taxon>
    </lineage>
</organism>
<evidence type="ECO:0000256" key="5">
    <source>
        <dbReference type="SAM" id="MobiDB-lite"/>
    </source>
</evidence>
<dbReference type="Pfam" id="PF13180">
    <property type="entry name" value="PDZ_2"/>
    <property type="match status" value="1"/>
</dbReference>
<dbReference type="InterPro" id="IPR043504">
    <property type="entry name" value="Peptidase_S1_PA_chymotrypsin"/>
</dbReference>
<evidence type="ECO:0000259" key="7">
    <source>
        <dbReference type="PROSITE" id="PS50106"/>
    </source>
</evidence>
<dbReference type="PRINTS" id="PR00834">
    <property type="entry name" value="PROTEASES2C"/>
</dbReference>
<keyword evidence="9" id="KW-1185">Reference proteome</keyword>
<comment type="similarity">
    <text evidence="1">Belongs to the peptidase S1C family.</text>
</comment>
<gene>
    <name evidence="8" type="ORF">GCM10008018_29640</name>
</gene>
<feature type="transmembrane region" description="Helical" evidence="6">
    <location>
        <begin position="118"/>
        <end position="136"/>
    </location>
</feature>
<keyword evidence="2" id="KW-0645">Protease</keyword>
<evidence type="ECO:0000313" key="8">
    <source>
        <dbReference type="EMBL" id="GFZ81989.1"/>
    </source>
</evidence>
<feature type="domain" description="PDZ" evidence="7">
    <location>
        <begin position="423"/>
        <end position="514"/>
    </location>
</feature>
<evidence type="ECO:0000256" key="4">
    <source>
        <dbReference type="ARBA" id="ARBA00022825"/>
    </source>
</evidence>
<dbReference type="RefSeq" id="WP_189012627.1">
    <property type="nucleotide sequence ID" value="NZ_BMHE01000013.1"/>
</dbReference>
<dbReference type="InterPro" id="IPR001940">
    <property type="entry name" value="Peptidase_S1C"/>
</dbReference>
<dbReference type="SUPFAM" id="SSF50156">
    <property type="entry name" value="PDZ domain-like"/>
    <property type="match status" value="1"/>
</dbReference>
<feature type="compositionally biased region" description="Basic and acidic residues" evidence="5">
    <location>
        <begin position="1"/>
        <end position="10"/>
    </location>
</feature>
<dbReference type="PANTHER" id="PTHR43343:SF3">
    <property type="entry name" value="PROTEASE DO-LIKE 8, CHLOROPLASTIC"/>
    <property type="match status" value="1"/>
</dbReference>
<evidence type="ECO:0000256" key="3">
    <source>
        <dbReference type="ARBA" id="ARBA00022801"/>
    </source>
</evidence>
<dbReference type="EMBL" id="BMHE01000013">
    <property type="protein sequence ID" value="GFZ81989.1"/>
    <property type="molecule type" value="Genomic_DNA"/>
</dbReference>
<dbReference type="PANTHER" id="PTHR43343">
    <property type="entry name" value="PEPTIDASE S12"/>
    <property type="match status" value="1"/>
</dbReference>
<evidence type="ECO:0000256" key="1">
    <source>
        <dbReference type="ARBA" id="ARBA00010541"/>
    </source>
</evidence>
<comment type="caution">
    <text evidence="8">The sequence shown here is derived from an EMBL/GenBank/DDBJ whole genome shotgun (WGS) entry which is preliminary data.</text>
</comment>
<feature type="compositionally biased region" description="Low complexity" evidence="5">
    <location>
        <begin position="62"/>
        <end position="81"/>
    </location>
</feature>
<dbReference type="InterPro" id="IPR001478">
    <property type="entry name" value="PDZ"/>
</dbReference>
<keyword evidence="6" id="KW-1133">Transmembrane helix</keyword>
<proteinExistence type="inferred from homology"/>
<dbReference type="Gene3D" id="2.30.42.10">
    <property type="match status" value="1"/>
</dbReference>
<dbReference type="SUPFAM" id="SSF50494">
    <property type="entry name" value="Trypsin-like serine proteases"/>
    <property type="match status" value="1"/>
</dbReference>
<feature type="compositionally biased region" description="Basic and acidic residues" evidence="5">
    <location>
        <begin position="22"/>
        <end position="43"/>
    </location>
</feature>
<dbReference type="SMART" id="SM00228">
    <property type="entry name" value="PDZ"/>
    <property type="match status" value="1"/>
</dbReference>
<keyword evidence="3" id="KW-0378">Hydrolase</keyword>